<keyword evidence="4" id="KW-1185">Reference proteome</keyword>
<sequence>MKNTRTNTLLLKIMVAESNLPLSDRCKINALINGREISGKLLTPEEYYDLPANNKYKKLYLEEIEVERKKHIDVLNETKSLSQFPDELRQIFLHLLADNSRSYQLRVADIVGYSFD</sequence>
<dbReference type="Proteomes" id="UP000240957">
    <property type="component" value="Unassembled WGS sequence"/>
</dbReference>
<name>A0A371YIW1_9GAMM</name>
<organism evidence="2 3">
    <name type="scientific">Acinetobacter sichuanensis</name>
    <dbReference type="NCBI Taxonomy" id="2136183"/>
    <lineage>
        <taxon>Bacteria</taxon>
        <taxon>Pseudomonadati</taxon>
        <taxon>Pseudomonadota</taxon>
        <taxon>Gammaproteobacteria</taxon>
        <taxon>Moraxellales</taxon>
        <taxon>Moraxellaceae</taxon>
        <taxon>Acinetobacter</taxon>
    </lineage>
</organism>
<dbReference type="RefSeq" id="WP_107010230.1">
    <property type="nucleotide sequence ID" value="NZ_JBHRSF010000150.1"/>
</dbReference>
<proteinExistence type="predicted"/>
<reference evidence="1" key="1">
    <citation type="journal article" date="2014" name="Int. J. Syst. Evol. Microbiol.">
        <title>Complete genome of a new Firmicutes species belonging to the dominant human colonic microbiota ('Ruminococcus bicirculans') reveals two chromosomes and a selective capacity to utilize plant glucans.</title>
        <authorList>
            <consortium name="NISC Comparative Sequencing Program"/>
            <person name="Wegmann U."/>
            <person name="Louis P."/>
            <person name="Goesmann A."/>
            <person name="Henrissat B."/>
            <person name="Duncan S.H."/>
            <person name="Flint H.J."/>
        </authorList>
    </citation>
    <scope>NUCLEOTIDE SEQUENCE</scope>
    <source>
        <strain evidence="1">KCTC 62575</strain>
    </source>
</reference>
<evidence type="ECO:0000313" key="3">
    <source>
        <dbReference type="Proteomes" id="UP000240957"/>
    </source>
</evidence>
<dbReference type="Proteomes" id="UP001595455">
    <property type="component" value="Unassembled WGS sequence"/>
</dbReference>
<reference evidence="4" key="3">
    <citation type="journal article" date="2019" name="Int. J. Syst. Evol. Microbiol.">
        <title>The Global Catalogue of Microorganisms (GCM) 10K type strain sequencing project: providing services to taxonomists for standard genome sequencing and annotation.</title>
        <authorList>
            <consortium name="The Broad Institute Genomics Platform"/>
            <consortium name="The Broad Institute Genome Sequencing Center for Infectious Disease"/>
            <person name="Wu L."/>
            <person name="Ma J."/>
        </authorList>
    </citation>
    <scope>NUCLEOTIDE SEQUENCE [LARGE SCALE GENOMIC DNA]</scope>
    <source>
        <strain evidence="4">KCTC 62575</strain>
    </source>
</reference>
<dbReference type="EMBL" id="PYIX02000110">
    <property type="protein sequence ID" value="RFC81407.1"/>
    <property type="molecule type" value="Genomic_DNA"/>
</dbReference>
<evidence type="ECO:0000313" key="2">
    <source>
        <dbReference type="EMBL" id="RFC81407.1"/>
    </source>
</evidence>
<reference evidence="1" key="4">
    <citation type="submission" date="2024-09" db="EMBL/GenBank/DDBJ databases">
        <authorList>
            <person name="Sun Q."/>
            <person name="Mori K."/>
        </authorList>
    </citation>
    <scope>NUCLEOTIDE SEQUENCE</scope>
    <source>
        <strain evidence="1">KCTC 62575</strain>
    </source>
</reference>
<reference evidence="2 3" key="2">
    <citation type="submission" date="2018-08" db="EMBL/GenBank/DDBJ databases">
        <title>The draft genome of Acinetobacter sichuanensis strain WCHAc060041.</title>
        <authorList>
            <person name="Qin J."/>
            <person name="Feng Y."/>
            <person name="Zong Z."/>
        </authorList>
    </citation>
    <scope>NUCLEOTIDE SEQUENCE [LARGE SCALE GENOMIC DNA]</scope>
    <source>
        <strain evidence="2 3">WCHAc060041</strain>
    </source>
</reference>
<accession>A0A371YIW1</accession>
<protein>
    <submittedName>
        <fullName evidence="2">Uncharacterized protein</fullName>
    </submittedName>
</protein>
<dbReference type="EMBL" id="JBHRSF010000150">
    <property type="protein sequence ID" value="MFC2997586.1"/>
    <property type="molecule type" value="Genomic_DNA"/>
</dbReference>
<gene>
    <name evidence="1" type="ORF">ACFODO_20540</name>
    <name evidence="2" type="ORF">C9E89_022035</name>
</gene>
<comment type="caution">
    <text evidence="2">The sequence shown here is derived from an EMBL/GenBank/DDBJ whole genome shotgun (WGS) entry which is preliminary data.</text>
</comment>
<dbReference type="AlphaFoldDB" id="A0A371YIW1"/>
<evidence type="ECO:0000313" key="1">
    <source>
        <dbReference type="EMBL" id="MFC2997586.1"/>
    </source>
</evidence>
<evidence type="ECO:0000313" key="4">
    <source>
        <dbReference type="Proteomes" id="UP001595455"/>
    </source>
</evidence>